<evidence type="ECO:0000313" key="3">
    <source>
        <dbReference type="Proteomes" id="UP000245489"/>
    </source>
</evidence>
<dbReference type="AlphaFoldDB" id="A0A316E0G9"/>
<dbReference type="OrthoDB" id="9802901at2"/>
<protein>
    <submittedName>
        <fullName evidence="2">5-methylcytosine-specific restriction endonuclease McrA</fullName>
    </submittedName>
</protein>
<proteinExistence type="predicted"/>
<feature type="domain" description="HNH nuclease" evidence="1">
    <location>
        <begin position="71"/>
        <end position="121"/>
    </location>
</feature>
<name>A0A316E0G9_9BACT</name>
<keyword evidence="3" id="KW-1185">Reference proteome</keyword>
<dbReference type="InterPro" id="IPR003615">
    <property type="entry name" value="HNH_nuc"/>
</dbReference>
<dbReference type="Proteomes" id="UP000245489">
    <property type="component" value="Unassembled WGS sequence"/>
</dbReference>
<dbReference type="Pfam" id="PF14279">
    <property type="entry name" value="HNH_5"/>
    <property type="match status" value="1"/>
</dbReference>
<dbReference type="Gene3D" id="1.10.30.50">
    <property type="match status" value="1"/>
</dbReference>
<dbReference type="EMBL" id="QGGO01000018">
    <property type="protein sequence ID" value="PWK22979.1"/>
    <property type="molecule type" value="Genomic_DNA"/>
</dbReference>
<gene>
    <name evidence="2" type="ORF">LV89_03247</name>
</gene>
<keyword evidence="2" id="KW-0540">Nuclease</keyword>
<organism evidence="2 3">
    <name type="scientific">Arcicella aurantiaca</name>
    <dbReference type="NCBI Taxonomy" id="591202"/>
    <lineage>
        <taxon>Bacteria</taxon>
        <taxon>Pseudomonadati</taxon>
        <taxon>Bacteroidota</taxon>
        <taxon>Cytophagia</taxon>
        <taxon>Cytophagales</taxon>
        <taxon>Flectobacillaceae</taxon>
        <taxon>Arcicella</taxon>
    </lineage>
</organism>
<dbReference type="InterPro" id="IPR029471">
    <property type="entry name" value="HNH_5"/>
</dbReference>
<keyword evidence="2" id="KW-0255">Endonuclease</keyword>
<dbReference type="CDD" id="cd00085">
    <property type="entry name" value="HNHc"/>
    <property type="match status" value="1"/>
</dbReference>
<reference evidence="2 3" key="1">
    <citation type="submission" date="2018-05" db="EMBL/GenBank/DDBJ databases">
        <title>Genomic Encyclopedia of Archaeal and Bacterial Type Strains, Phase II (KMG-II): from individual species to whole genera.</title>
        <authorList>
            <person name="Goeker M."/>
        </authorList>
    </citation>
    <scope>NUCLEOTIDE SEQUENCE [LARGE SCALE GENOMIC DNA]</scope>
    <source>
        <strain evidence="2 3">DSM 22214</strain>
    </source>
</reference>
<dbReference type="GO" id="GO:0004519">
    <property type="term" value="F:endonuclease activity"/>
    <property type="evidence" value="ECO:0007669"/>
    <property type="project" value="UniProtKB-KW"/>
</dbReference>
<dbReference type="SMART" id="SM00507">
    <property type="entry name" value="HNHc"/>
    <property type="match status" value="1"/>
</dbReference>
<comment type="caution">
    <text evidence="2">The sequence shown here is derived from an EMBL/GenBank/DDBJ whole genome shotgun (WGS) entry which is preliminary data.</text>
</comment>
<keyword evidence="2" id="KW-0378">Hydrolase</keyword>
<dbReference type="PANTHER" id="PTHR33877:SF2">
    <property type="entry name" value="OS07G0170200 PROTEIN"/>
    <property type="match status" value="1"/>
</dbReference>
<dbReference type="InterPro" id="IPR052892">
    <property type="entry name" value="NA-targeting_endonuclease"/>
</dbReference>
<accession>A0A316E0G9</accession>
<dbReference type="PANTHER" id="PTHR33877">
    <property type="entry name" value="SLL1193 PROTEIN"/>
    <property type="match status" value="1"/>
</dbReference>
<sequence length="173" mass="19670">MSRKVLVLNQDYSALTVCSIPKAFLLVFLKKADLVAESATEQLRSVSQSFPMPSVIRLHRYVYLPYKGVMLSRQNIFRRDGGQCQYCGKTEDLTLDHVLPKSRGGRTSWDNLTTACKRCNSRKGDLTPEEANMPLNVKPYKPSFVMFLRDFGGSIENSWVPFLGKKKEKTLVE</sequence>
<dbReference type="RefSeq" id="WP_109743943.1">
    <property type="nucleotide sequence ID" value="NZ_QGGO01000018.1"/>
</dbReference>
<evidence type="ECO:0000259" key="1">
    <source>
        <dbReference type="SMART" id="SM00507"/>
    </source>
</evidence>
<evidence type="ECO:0000313" key="2">
    <source>
        <dbReference type="EMBL" id="PWK22979.1"/>
    </source>
</evidence>